<organism evidence="1 2">
    <name type="scientific">Polarella glacialis</name>
    <name type="common">Dinoflagellate</name>
    <dbReference type="NCBI Taxonomy" id="89957"/>
    <lineage>
        <taxon>Eukaryota</taxon>
        <taxon>Sar</taxon>
        <taxon>Alveolata</taxon>
        <taxon>Dinophyceae</taxon>
        <taxon>Suessiales</taxon>
        <taxon>Suessiaceae</taxon>
        <taxon>Polarella</taxon>
    </lineage>
</organism>
<accession>A0A813ERZ2</accession>
<evidence type="ECO:0008006" key="3">
    <source>
        <dbReference type="Google" id="ProtNLM"/>
    </source>
</evidence>
<dbReference type="OrthoDB" id="10261637at2759"/>
<evidence type="ECO:0000313" key="2">
    <source>
        <dbReference type="Proteomes" id="UP000654075"/>
    </source>
</evidence>
<dbReference type="EMBL" id="CAJNNV010015858">
    <property type="protein sequence ID" value="CAE8603902.1"/>
    <property type="molecule type" value="Genomic_DNA"/>
</dbReference>
<dbReference type="Proteomes" id="UP000654075">
    <property type="component" value="Unassembled WGS sequence"/>
</dbReference>
<reference evidence="1" key="1">
    <citation type="submission" date="2021-02" db="EMBL/GenBank/DDBJ databases">
        <authorList>
            <person name="Dougan E. K."/>
            <person name="Rhodes N."/>
            <person name="Thang M."/>
            <person name="Chan C."/>
        </authorList>
    </citation>
    <scope>NUCLEOTIDE SEQUENCE</scope>
</reference>
<comment type="caution">
    <text evidence="1">The sequence shown here is derived from an EMBL/GenBank/DDBJ whole genome shotgun (WGS) entry which is preliminary data.</text>
</comment>
<sequence>MALASMLVKGLQPALQAARRRLPPPSTLRQSRSFSAAAEQKTRKVAVYPGDGIGVEVTALTFELLDELQRRCQGGPRSFKLQNTWYDWGCDYLDRNGTCAPPDMLSILRP</sequence>
<protein>
    <recommendedName>
        <fullName evidence="3">Isopropylmalate dehydrogenase-like domain-containing protein</fullName>
    </recommendedName>
</protein>
<dbReference type="AlphaFoldDB" id="A0A813ERZ2"/>
<gene>
    <name evidence="1" type="ORF">PGLA1383_LOCUS22102</name>
</gene>
<dbReference type="Gene3D" id="3.40.718.10">
    <property type="entry name" value="Isopropylmalate Dehydrogenase"/>
    <property type="match status" value="1"/>
</dbReference>
<proteinExistence type="predicted"/>
<keyword evidence="2" id="KW-1185">Reference proteome</keyword>
<name>A0A813ERZ2_POLGL</name>
<feature type="non-terminal residue" evidence="1">
    <location>
        <position position="110"/>
    </location>
</feature>
<evidence type="ECO:0000313" key="1">
    <source>
        <dbReference type="EMBL" id="CAE8603902.1"/>
    </source>
</evidence>
<dbReference type="SUPFAM" id="SSF53659">
    <property type="entry name" value="Isocitrate/Isopropylmalate dehydrogenase-like"/>
    <property type="match status" value="1"/>
</dbReference>